<accession>A0A369QFV9</accession>
<keyword evidence="6" id="KW-1185">Reference proteome</keyword>
<proteinExistence type="predicted"/>
<dbReference type="CDD" id="cd00090">
    <property type="entry name" value="HTH_ARSR"/>
    <property type="match status" value="1"/>
</dbReference>
<organism evidence="5 6">
    <name type="scientific">Adhaeribacter pallidiroseus</name>
    <dbReference type="NCBI Taxonomy" id="2072847"/>
    <lineage>
        <taxon>Bacteria</taxon>
        <taxon>Pseudomonadati</taxon>
        <taxon>Bacteroidota</taxon>
        <taxon>Cytophagia</taxon>
        <taxon>Cytophagales</taxon>
        <taxon>Hymenobacteraceae</taxon>
        <taxon>Adhaeribacter</taxon>
    </lineage>
</organism>
<dbReference type="InterPro" id="IPR051081">
    <property type="entry name" value="HTH_MetalResp_TranReg"/>
</dbReference>
<dbReference type="Gene3D" id="1.10.10.10">
    <property type="entry name" value="Winged helix-like DNA-binding domain superfamily/Winged helix DNA-binding domain"/>
    <property type="match status" value="1"/>
</dbReference>
<keyword evidence="2" id="KW-0238">DNA-binding</keyword>
<comment type="caution">
    <text evidence="5">The sequence shown here is derived from an EMBL/GenBank/DDBJ whole genome shotgun (WGS) entry which is preliminary data.</text>
</comment>
<dbReference type="Proteomes" id="UP000253919">
    <property type="component" value="Unassembled WGS sequence"/>
</dbReference>
<sequence length="112" mass="12974">MRRDVFRAIADPTRREIIHLVAEQPLNMEAIAGNFKKSRSAIYKHIKILTECGLLVIRTKGRERYCEVKLEKLGDLVVWVEPYRHSWQSRLISLERLITQSKAAYLPESGAP</sequence>
<dbReference type="InterPro" id="IPR036388">
    <property type="entry name" value="WH-like_DNA-bd_sf"/>
</dbReference>
<dbReference type="SUPFAM" id="SSF46785">
    <property type="entry name" value="Winged helix' DNA-binding domain"/>
    <property type="match status" value="1"/>
</dbReference>
<dbReference type="InterPro" id="IPR036390">
    <property type="entry name" value="WH_DNA-bd_sf"/>
</dbReference>
<evidence type="ECO:0000313" key="5">
    <source>
        <dbReference type="EMBL" id="RDC63803.1"/>
    </source>
</evidence>
<dbReference type="SMART" id="SM00418">
    <property type="entry name" value="HTH_ARSR"/>
    <property type="match status" value="1"/>
</dbReference>
<dbReference type="NCBIfam" id="NF033788">
    <property type="entry name" value="HTH_metalloreg"/>
    <property type="match status" value="1"/>
</dbReference>
<evidence type="ECO:0000313" key="6">
    <source>
        <dbReference type="Proteomes" id="UP000253919"/>
    </source>
</evidence>
<dbReference type="PANTHER" id="PTHR33154">
    <property type="entry name" value="TRANSCRIPTIONAL REGULATOR, ARSR FAMILY"/>
    <property type="match status" value="1"/>
</dbReference>
<dbReference type="EMBL" id="QASA01000001">
    <property type="protein sequence ID" value="RDC63803.1"/>
    <property type="molecule type" value="Genomic_DNA"/>
</dbReference>
<keyword evidence="3" id="KW-0804">Transcription</keyword>
<name>A0A369QFV9_9BACT</name>
<feature type="domain" description="HTH arsR-type" evidence="4">
    <location>
        <begin position="1"/>
        <end position="88"/>
    </location>
</feature>
<dbReference type="GO" id="GO:0003677">
    <property type="term" value="F:DNA binding"/>
    <property type="evidence" value="ECO:0007669"/>
    <property type="project" value="UniProtKB-KW"/>
</dbReference>
<evidence type="ECO:0000256" key="1">
    <source>
        <dbReference type="ARBA" id="ARBA00023015"/>
    </source>
</evidence>
<dbReference type="GO" id="GO:0003700">
    <property type="term" value="F:DNA-binding transcription factor activity"/>
    <property type="evidence" value="ECO:0007669"/>
    <property type="project" value="InterPro"/>
</dbReference>
<keyword evidence="1" id="KW-0805">Transcription regulation</keyword>
<dbReference type="Pfam" id="PF01022">
    <property type="entry name" value="HTH_5"/>
    <property type="match status" value="1"/>
</dbReference>
<dbReference type="InterPro" id="IPR011991">
    <property type="entry name" value="ArsR-like_HTH"/>
</dbReference>
<dbReference type="InterPro" id="IPR001845">
    <property type="entry name" value="HTH_ArsR_DNA-bd_dom"/>
</dbReference>
<dbReference type="OrthoDB" id="9799175at2"/>
<gene>
    <name evidence="5" type="ORF">AHMF7616_02412</name>
</gene>
<reference evidence="5 6" key="1">
    <citation type="submission" date="2018-04" db="EMBL/GenBank/DDBJ databases">
        <title>Adhaeribacter sp. HMF7616 genome sequencing and assembly.</title>
        <authorList>
            <person name="Kang H."/>
            <person name="Kang J."/>
            <person name="Cha I."/>
            <person name="Kim H."/>
            <person name="Joh K."/>
        </authorList>
    </citation>
    <scope>NUCLEOTIDE SEQUENCE [LARGE SCALE GENOMIC DNA]</scope>
    <source>
        <strain evidence="5 6">HMF7616</strain>
    </source>
</reference>
<dbReference type="AlphaFoldDB" id="A0A369QFV9"/>
<dbReference type="PROSITE" id="PS50987">
    <property type="entry name" value="HTH_ARSR_2"/>
    <property type="match status" value="1"/>
</dbReference>
<dbReference type="PRINTS" id="PR00778">
    <property type="entry name" value="HTHARSR"/>
</dbReference>
<evidence type="ECO:0000256" key="3">
    <source>
        <dbReference type="ARBA" id="ARBA00023163"/>
    </source>
</evidence>
<evidence type="ECO:0000259" key="4">
    <source>
        <dbReference type="PROSITE" id="PS50987"/>
    </source>
</evidence>
<evidence type="ECO:0000256" key="2">
    <source>
        <dbReference type="ARBA" id="ARBA00023125"/>
    </source>
</evidence>
<protein>
    <recommendedName>
        <fullName evidence="4">HTH arsR-type domain-containing protein</fullName>
    </recommendedName>
</protein>
<dbReference type="PANTHER" id="PTHR33154:SF33">
    <property type="entry name" value="TRANSCRIPTIONAL REPRESSOR SDPR"/>
    <property type="match status" value="1"/>
</dbReference>
<dbReference type="RefSeq" id="WP_115373046.1">
    <property type="nucleotide sequence ID" value="NZ_QASA01000001.1"/>
</dbReference>